<comment type="caution">
    <text evidence="1">The sequence shown here is derived from an EMBL/GenBank/DDBJ whole genome shotgun (WGS) entry which is preliminary data.</text>
</comment>
<name>A0AAV2MZ61_9HYME</name>
<dbReference type="Proteomes" id="UP001497644">
    <property type="component" value="Unassembled WGS sequence"/>
</dbReference>
<organism evidence="1 2">
    <name type="scientific">Lasius platythorax</name>
    <dbReference type="NCBI Taxonomy" id="488582"/>
    <lineage>
        <taxon>Eukaryota</taxon>
        <taxon>Metazoa</taxon>
        <taxon>Ecdysozoa</taxon>
        <taxon>Arthropoda</taxon>
        <taxon>Hexapoda</taxon>
        <taxon>Insecta</taxon>
        <taxon>Pterygota</taxon>
        <taxon>Neoptera</taxon>
        <taxon>Endopterygota</taxon>
        <taxon>Hymenoptera</taxon>
        <taxon>Apocrita</taxon>
        <taxon>Aculeata</taxon>
        <taxon>Formicoidea</taxon>
        <taxon>Formicidae</taxon>
        <taxon>Formicinae</taxon>
        <taxon>Lasius</taxon>
        <taxon>Lasius</taxon>
    </lineage>
</organism>
<evidence type="ECO:0000313" key="1">
    <source>
        <dbReference type="EMBL" id="CAL1672336.1"/>
    </source>
</evidence>
<protein>
    <submittedName>
        <fullName evidence="1">Uncharacterized protein</fullName>
    </submittedName>
</protein>
<gene>
    <name evidence="1" type="ORF">LPLAT_LOCUS7005</name>
</gene>
<dbReference type="PANTHER" id="PTHR33053">
    <property type="entry name" value="PROTEIN, PUTATIVE-RELATED"/>
    <property type="match status" value="1"/>
</dbReference>
<proteinExistence type="predicted"/>
<evidence type="ECO:0000313" key="2">
    <source>
        <dbReference type="Proteomes" id="UP001497644"/>
    </source>
</evidence>
<dbReference type="AlphaFoldDB" id="A0AAV2MZ61"/>
<dbReference type="EMBL" id="CAXIPU020000495">
    <property type="protein sequence ID" value="CAL1672336.1"/>
    <property type="molecule type" value="Genomic_DNA"/>
</dbReference>
<keyword evidence="2" id="KW-1185">Reference proteome</keyword>
<dbReference type="PANTHER" id="PTHR33053:SF9">
    <property type="entry name" value="AGAP000105-PA"/>
    <property type="match status" value="1"/>
</dbReference>
<sequence>MNDYAGSLLRWFVSHYGELYGPEYITYNVHNLVHLASDVTRFGCLDQFSAYKFENCLQAIKQQVQNSQRPLHQIVNRITEENALPIQTQIVSSRTLFEICDKDQTSHVRWIVHLNRRL</sequence>
<reference evidence="1" key="1">
    <citation type="submission" date="2024-04" db="EMBL/GenBank/DDBJ databases">
        <authorList>
            <consortium name="Molecular Ecology Group"/>
        </authorList>
    </citation>
    <scope>NUCLEOTIDE SEQUENCE</scope>
</reference>
<accession>A0AAV2MZ61</accession>